<name>A0A645E549_9ZZZZ</name>
<accession>A0A645E549</accession>
<comment type="caution">
    <text evidence="1">The sequence shown here is derived from an EMBL/GenBank/DDBJ whole genome shotgun (WGS) entry which is preliminary data.</text>
</comment>
<proteinExistence type="predicted"/>
<sequence>MAVANGSAQSRVQQLALIVPCGSRRSGDDRIVAVQNITAQDIHIRNTAAHVIGTA</sequence>
<evidence type="ECO:0000313" key="1">
    <source>
        <dbReference type="EMBL" id="MPM96877.1"/>
    </source>
</evidence>
<dbReference type="AlphaFoldDB" id="A0A645E549"/>
<gene>
    <name evidence="1" type="ORF">SDC9_144042</name>
</gene>
<protein>
    <submittedName>
        <fullName evidence="1">Uncharacterized protein</fullName>
    </submittedName>
</protein>
<dbReference type="EMBL" id="VSSQ01043213">
    <property type="protein sequence ID" value="MPM96877.1"/>
    <property type="molecule type" value="Genomic_DNA"/>
</dbReference>
<reference evidence="1" key="1">
    <citation type="submission" date="2019-08" db="EMBL/GenBank/DDBJ databases">
        <authorList>
            <person name="Kucharzyk K."/>
            <person name="Murdoch R.W."/>
            <person name="Higgins S."/>
            <person name="Loffler F."/>
        </authorList>
    </citation>
    <scope>NUCLEOTIDE SEQUENCE</scope>
</reference>
<organism evidence="1">
    <name type="scientific">bioreactor metagenome</name>
    <dbReference type="NCBI Taxonomy" id="1076179"/>
    <lineage>
        <taxon>unclassified sequences</taxon>
        <taxon>metagenomes</taxon>
        <taxon>ecological metagenomes</taxon>
    </lineage>
</organism>